<evidence type="ECO:0000256" key="2">
    <source>
        <dbReference type="ARBA" id="ARBA00004196"/>
    </source>
</evidence>
<dbReference type="PANTHER" id="PTHR43598:SF1">
    <property type="entry name" value="FORMATE DEHYDROGENASE-O MAJOR SUBUNIT"/>
    <property type="match status" value="1"/>
</dbReference>
<comment type="similarity">
    <text evidence="3">Belongs to the prokaryotic molybdopterin-containing oxidoreductase family.</text>
</comment>
<dbReference type="PANTHER" id="PTHR43598">
    <property type="entry name" value="TUNGSTEN-CONTAINING FORMYLMETHANOFURAN DEHYDROGENASE 2 SUBUNIT B"/>
    <property type="match status" value="1"/>
</dbReference>
<feature type="domain" description="4Fe-4S Mo/W bis-MGD-type" evidence="9">
    <location>
        <begin position="35"/>
        <end position="91"/>
    </location>
</feature>
<dbReference type="InterPro" id="IPR006963">
    <property type="entry name" value="Mopterin_OxRdtase_4Fe-4S_dom"/>
</dbReference>
<dbReference type="PROSITE" id="PS51669">
    <property type="entry name" value="4FE4S_MOW_BIS_MGD"/>
    <property type="match status" value="1"/>
</dbReference>
<comment type="caution">
    <text evidence="10">The sequence shown here is derived from an EMBL/GenBank/DDBJ whole genome shotgun (WGS) entry which is preliminary data.</text>
</comment>
<dbReference type="GO" id="GO:0051539">
    <property type="term" value="F:4 iron, 4 sulfur cluster binding"/>
    <property type="evidence" value="ECO:0007669"/>
    <property type="project" value="UniProtKB-KW"/>
</dbReference>
<dbReference type="Gene3D" id="2.20.25.90">
    <property type="entry name" value="ADC-like domains"/>
    <property type="match status" value="1"/>
</dbReference>
<dbReference type="GO" id="GO:0009061">
    <property type="term" value="P:anaerobic respiration"/>
    <property type="evidence" value="ECO:0007669"/>
    <property type="project" value="TreeGrafter"/>
</dbReference>
<evidence type="ECO:0000256" key="5">
    <source>
        <dbReference type="ARBA" id="ARBA00022723"/>
    </source>
</evidence>
<dbReference type="InterPro" id="IPR027467">
    <property type="entry name" value="MopterinOxRdtase_cofactor_BS"/>
</dbReference>
<evidence type="ECO:0000256" key="1">
    <source>
        <dbReference type="ARBA" id="ARBA00001966"/>
    </source>
</evidence>
<comment type="subcellular location">
    <subcellularLocation>
        <location evidence="2">Cell envelope</location>
    </subcellularLocation>
</comment>
<dbReference type="AlphaFoldDB" id="X0VPK4"/>
<dbReference type="PROSITE" id="PS00551">
    <property type="entry name" value="MOLYBDOPTERIN_PROK_1"/>
    <property type="match status" value="1"/>
</dbReference>
<dbReference type="GO" id="GO:0030313">
    <property type="term" value="C:cell envelope"/>
    <property type="evidence" value="ECO:0007669"/>
    <property type="project" value="UniProtKB-SubCell"/>
</dbReference>
<dbReference type="FunFam" id="2.20.25.90:FF:000006">
    <property type="entry name" value="Formate dehydrogenase alpha subunit"/>
    <property type="match status" value="1"/>
</dbReference>
<keyword evidence="5" id="KW-0479">Metal-binding</keyword>
<comment type="cofactor">
    <cofactor evidence="1">
        <name>[4Fe-4S] cluster</name>
        <dbReference type="ChEBI" id="CHEBI:49883"/>
    </cofactor>
</comment>
<dbReference type="Gene3D" id="3.40.50.740">
    <property type="match status" value="1"/>
</dbReference>
<protein>
    <recommendedName>
        <fullName evidence="9">4Fe-4S Mo/W bis-MGD-type domain-containing protein</fullName>
    </recommendedName>
</protein>
<proteinExistence type="inferred from homology"/>
<feature type="non-terminal residue" evidence="10">
    <location>
        <position position="172"/>
    </location>
</feature>
<dbReference type="GO" id="GO:0009055">
    <property type="term" value="F:electron transfer activity"/>
    <property type="evidence" value="ECO:0007669"/>
    <property type="project" value="TreeGrafter"/>
</dbReference>
<reference evidence="10" key="1">
    <citation type="journal article" date="2014" name="Front. Microbiol.">
        <title>High frequency of phylogenetically diverse reductive dehalogenase-homologous genes in deep subseafloor sedimentary metagenomes.</title>
        <authorList>
            <person name="Kawai M."/>
            <person name="Futagami T."/>
            <person name="Toyoda A."/>
            <person name="Takaki Y."/>
            <person name="Nishi S."/>
            <person name="Hori S."/>
            <person name="Arai W."/>
            <person name="Tsubouchi T."/>
            <person name="Morono Y."/>
            <person name="Uchiyama I."/>
            <person name="Ito T."/>
            <person name="Fujiyama A."/>
            <person name="Inagaki F."/>
            <person name="Takami H."/>
        </authorList>
    </citation>
    <scope>NUCLEOTIDE SEQUENCE</scope>
    <source>
        <strain evidence="10">Expedition CK06-06</strain>
    </source>
</reference>
<dbReference type="GO" id="GO:0016491">
    <property type="term" value="F:oxidoreductase activity"/>
    <property type="evidence" value="ECO:0007669"/>
    <property type="project" value="UniProtKB-KW"/>
</dbReference>
<evidence type="ECO:0000256" key="7">
    <source>
        <dbReference type="ARBA" id="ARBA00023004"/>
    </source>
</evidence>
<keyword evidence="8" id="KW-0411">Iron-sulfur</keyword>
<dbReference type="Pfam" id="PF04879">
    <property type="entry name" value="Molybdop_Fe4S4"/>
    <property type="match status" value="1"/>
</dbReference>
<evidence type="ECO:0000256" key="6">
    <source>
        <dbReference type="ARBA" id="ARBA00023002"/>
    </source>
</evidence>
<keyword evidence="6" id="KW-0560">Oxidoreductase</keyword>
<dbReference type="SMART" id="SM00926">
    <property type="entry name" value="Molybdop_Fe4S4"/>
    <property type="match status" value="1"/>
</dbReference>
<evidence type="ECO:0000256" key="8">
    <source>
        <dbReference type="ARBA" id="ARBA00023014"/>
    </source>
</evidence>
<name>X0VPK4_9ZZZZ</name>
<evidence type="ECO:0000313" key="10">
    <source>
        <dbReference type="EMBL" id="GAG02456.1"/>
    </source>
</evidence>
<evidence type="ECO:0000256" key="3">
    <source>
        <dbReference type="ARBA" id="ARBA00010312"/>
    </source>
</evidence>
<evidence type="ECO:0000259" key="9">
    <source>
        <dbReference type="PROSITE" id="PS51669"/>
    </source>
</evidence>
<gene>
    <name evidence="10" type="ORF">S01H1_38112</name>
</gene>
<organism evidence="10">
    <name type="scientific">marine sediment metagenome</name>
    <dbReference type="NCBI Taxonomy" id="412755"/>
    <lineage>
        <taxon>unclassified sequences</taxon>
        <taxon>metagenomes</taxon>
        <taxon>ecological metagenomes</taxon>
    </lineage>
</organism>
<keyword evidence="4" id="KW-0004">4Fe-4S</keyword>
<dbReference type="EMBL" id="BARS01023969">
    <property type="protein sequence ID" value="GAG02456.1"/>
    <property type="molecule type" value="Genomic_DNA"/>
</dbReference>
<dbReference type="GO" id="GO:0030151">
    <property type="term" value="F:molybdenum ion binding"/>
    <property type="evidence" value="ECO:0007669"/>
    <property type="project" value="TreeGrafter"/>
</dbReference>
<sequence>MKLSGVSTAFALGGLFDIKPVQAQAESLGLRIRYAKQVTTICPYCGVGCGMIVSTSNGKVINIEGAPDHPTNEGALCSKGSTLYQVVNNDRRLTKVLYRAPGSARWEQKSWNWTINKIAARIKATRDANWVEKDGNGNIVNRTEAIASVGSVFLNSEEAYTYSKFLRALGVV</sequence>
<evidence type="ECO:0000256" key="4">
    <source>
        <dbReference type="ARBA" id="ARBA00022485"/>
    </source>
</evidence>
<keyword evidence="7" id="KW-0408">Iron</keyword>
<accession>X0VPK4</accession>
<dbReference type="SUPFAM" id="SSF53706">
    <property type="entry name" value="Formate dehydrogenase/DMSO reductase, domains 1-3"/>
    <property type="match status" value="1"/>
</dbReference>